<evidence type="ECO:0000256" key="2">
    <source>
        <dbReference type="ARBA" id="ARBA00022692"/>
    </source>
</evidence>
<evidence type="ECO:0000256" key="4">
    <source>
        <dbReference type="ARBA" id="ARBA00023136"/>
    </source>
</evidence>
<feature type="transmembrane region" description="Helical" evidence="5">
    <location>
        <begin position="208"/>
        <end position="231"/>
    </location>
</feature>
<keyword evidence="8" id="KW-0560">Oxidoreductase</keyword>
<dbReference type="AlphaFoldDB" id="A0A128EDV0"/>
<dbReference type="NCBIfam" id="TIGR01770">
    <property type="entry name" value="NDH_I_N"/>
    <property type="match status" value="1"/>
</dbReference>
<dbReference type="InterPro" id="IPR001750">
    <property type="entry name" value="ND/Mrp_TM"/>
</dbReference>
<protein>
    <recommendedName>
        <fullName evidence="5">NADH-quinone oxidoreductase subunit N</fullName>
        <ecNumber evidence="5">7.1.1.-</ecNumber>
    </recommendedName>
    <alternativeName>
        <fullName evidence="5">NADH dehydrogenase I subunit N</fullName>
    </alternativeName>
    <alternativeName>
        <fullName evidence="5">NDH-1 subunit N</fullName>
    </alternativeName>
</protein>
<keyword evidence="5" id="KW-0520">NAD</keyword>
<name>A0A128EDV0_9BACT</name>
<feature type="transmembrane region" description="Helical" evidence="5">
    <location>
        <begin position="415"/>
        <end position="434"/>
    </location>
</feature>
<dbReference type="EC" id="7.1.1.-" evidence="5"/>
<feature type="transmembrane region" description="Helical" evidence="5">
    <location>
        <begin position="372"/>
        <end position="394"/>
    </location>
</feature>
<dbReference type="InterPro" id="IPR010096">
    <property type="entry name" value="NADH-Q_OxRdtase_suN/2"/>
</dbReference>
<evidence type="ECO:0000256" key="3">
    <source>
        <dbReference type="ARBA" id="ARBA00022989"/>
    </source>
</evidence>
<evidence type="ECO:0000256" key="1">
    <source>
        <dbReference type="ARBA" id="ARBA00004127"/>
    </source>
</evidence>
<keyword evidence="5" id="KW-1003">Cell membrane</keyword>
<feature type="transmembrane region" description="Helical" evidence="5">
    <location>
        <begin position="331"/>
        <end position="352"/>
    </location>
</feature>
<dbReference type="GO" id="GO:0048038">
    <property type="term" value="F:quinone binding"/>
    <property type="evidence" value="ECO:0007669"/>
    <property type="project" value="UniProtKB-KW"/>
</dbReference>
<dbReference type="Pfam" id="PF00361">
    <property type="entry name" value="Proton_antipo_M"/>
    <property type="match status" value="1"/>
</dbReference>
<proteinExistence type="inferred from homology"/>
<dbReference type="GO" id="GO:0042773">
    <property type="term" value="P:ATP synthesis coupled electron transport"/>
    <property type="evidence" value="ECO:0007669"/>
    <property type="project" value="InterPro"/>
</dbReference>
<dbReference type="GO" id="GO:0005886">
    <property type="term" value="C:plasma membrane"/>
    <property type="evidence" value="ECO:0007669"/>
    <property type="project" value="UniProtKB-SubCell"/>
</dbReference>
<keyword evidence="4 5" id="KW-0472">Membrane</keyword>
<feature type="transmembrane region" description="Helical" evidence="5">
    <location>
        <begin position="48"/>
        <end position="67"/>
    </location>
</feature>
<sequence length="495" mass="54259">MLNKVVFDLDKLNLASIAPMALLIAFAVAIICLSVINKNLSKKFYTSISILALLLDFGLVSGYSGGFRGFFNLLLVDGVAILSMLIILLASAFFIALALCAKEYEEYEKPEFYALFLFMIAGYQFMVSSDSLILIFVGLETSSLALYTLIALRNNNFAVEAALKYFTMGALSAGFFAFGGAMFYLVTGSVEIHAIASIIKGSSIQESMSLYVACLLLIASIGFKISLIPFHTWLTDVYEGSNAALAGFISIVPKVAAFVVALRLFNALMMSGVFWVEIVLYVIAVLTMSIANVAALVQKDVKRMLAFSSVSHAGFLLAAIVIGTTQASVGLFLYWIMFVFANLGAFTMLWVTHNNGKIWDDRFEYPYEKFSGLIKLAPCAAIMMAIFMLSLAGIPPFSVFWGKMYLMSAAVNSGFVILAVIMAVNSAIALYYYLRVVVEMFLKEPIVKDSKLYSENLSNTLKYILALCAVLCVIAPIVVKFILPQIYDMVIFSGF</sequence>
<keyword evidence="9" id="KW-1185">Reference proteome</keyword>
<dbReference type="GO" id="GO:0008137">
    <property type="term" value="F:NADH dehydrogenase (ubiquinone) activity"/>
    <property type="evidence" value="ECO:0007669"/>
    <property type="project" value="InterPro"/>
</dbReference>
<evidence type="ECO:0000313" key="9">
    <source>
        <dbReference type="Proteomes" id="UP000069632"/>
    </source>
</evidence>
<organism evidence="8 9">
    <name type="scientific">Campylobacter geochelonis</name>
    <dbReference type="NCBI Taxonomy" id="1780362"/>
    <lineage>
        <taxon>Bacteria</taxon>
        <taxon>Pseudomonadati</taxon>
        <taxon>Campylobacterota</taxon>
        <taxon>Epsilonproteobacteria</taxon>
        <taxon>Campylobacterales</taxon>
        <taxon>Campylobacteraceae</taxon>
        <taxon>Campylobacter</taxon>
    </lineage>
</organism>
<evidence type="ECO:0000256" key="5">
    <source>
        <dbReference type="HAMAP-Rule" id="MF_00445"/>
    </source>
</evidence>
<feature type="transmembrane region" description="Helical" evidence="5">
    <location>
        <begin position="304"/>
        <end position="324"/>
    </location>
</feature>
<comment type="subunit">
    <text evidence="5">NDH-1 is composed of 14 different subunits. Subunits NuoA, H, J, K, L, M, N constitute the membrane sector of the complex.</text>
</comment>
<dbReference type="RefSeq" id="WP_075493831.1">
    <property type="nucleotide sequence ID" value="NZ_CP053844.1"/>
</dbReference>
<feature type="transmembrane region" description="Helical" evidence="5">
    <location>
        <begin position="463"/>
        <end position="483"/>
    </location>
</feature>
<comment type="function">
    <text evidence="5">NDH-1 shuttles electrons from NADH, via FMN and iron-sulfur (Fe-S) centers, to quinones in the respiratory chain. The immediate electron acceptor for the enzyme in this species is believed to be ubiquinone. Couples the redox reaction to proton translocation (for every two electrons transferred, four hydrogen ions are translocated across the cytoplasmic membrane), and thus conserves the redox energy in a proton gradient.</text>
</comment>
<feature type="transmembrane region" description="Helical" evidence="5">
    <location>
        <begin position="165"/>
        <end position="187"/>
    </location>
</feature>
<evidence type="ECO:0000313" key="8">
    <source>
        <dbReference type="EMBL" id="CZE46054.1"/>
    </source>
</evidence>
<feature type="transmembrane region" description="Helical" evidence="5">
    <location>
        <begin position="278"/>
        <end position="298"/>
    </location>
</feature>
<feature type="transmembrane region" description="Helical" evidence="5">
    <location>
        <begin position="12"/>
        <end position="36"/>
    </location>
</feature>
<gene>
    <name evidence="5 8" type="primary">nuoN</name>
    <name evidence="8" type="ORF">ERS672216_00169</name>
</gene>
<feature type="transmembrane region" description="Helical" evidence="5">
    <location>
        <begin position="243"/>
        <end position="266"/>
    </location>
</feature>
<dbReference type="Proteomes" id="UP000069632">
    <property type="component" value="Unassembled WGS sequence"/>
</dbReference>
<dbReference type="PANTHER" id="PTHR22773">
    <property type="entry name" value="NADH DEHYDROGENASE"/>
    <property type="match status" value="1"/>
</dbReference>
<dbReference type="NCBIfam" id="NF004444">
    <property type="entry name" value="PRK05777.2-2"/>
    <property type="match status" value="1"/>
</dbReference>
<keyword evidence="5" id="KW-0874">Quinone</keyword>
<keyword evidence="2 5" id="KW-0812">Transmembrane</keyword>
<accession>A0A128EDV0</accession>
<dbReference type="HAMAP" id="MF_00445">
    <property type="entry name" value="NDH1_NuoN_1"/>
    <property type="match status" value="1"/>
</dbReference>
<evidence type="ECO:0000256" key="6">
    <source>
        <dbReference type="RuleBase" id="RU000320"/>
    </source>
</evidence>
<comment type="similarity">
    <text evidence="5">Belongs to the complex I subunit 2 family.</text>
</comment>
<keyword evidence="5" id="KW-1278">Translocase</keyword>
<dbReference type="GO" id="GO:0050136">
    <property type="term" value="F:NADH dehydrogenase (quinone) (non-electrogenic) activity"/>
    <property type="evidence" value="ECO:0007669"/>
    <property type="project" value="UniProtKB-UniRule"/>
</dbReference>
<dbReference type="GO" id="GO:0012505">
    <property type="term" value="C:endomembrane system"/>
    <property type="evidence" value="ECO:0007669"/>
    <property type="project" value="UniProtKB-SubCell"/>
</dbReference>
<feature type="domain" description="NADH:quinone oxidoreductase/Mrp antiporter transmembrane" evidence="7">
    <location>
        <begin position="129"/>
        <end position="428"/>
    </location>
</feature>
<feature type="transmembrane region" description="Helical" evidence="5">
    <location>
        <begin position="112"/>
        <end position="139"/>
    </location>
</feature>
<keyword evidence="5" id="KW-0813">Transport</keyword>
<feature type="transmembrane region" description="Helical" evidence="5">
    <location>
        <begin position="79"/>
        <end position="100"/>
    </location>
</feature>
<comment type="subcellular location">
    <subcellularLocation>
        <location evidence="5">Cell membrane</location>
        <topology evidence="5">Multi-pass membrane protein</topology>
    </subcellularLocation>
    <subcellularLocation>
        <location evidence="1">Endomembrane system</location>
        <topology evidence="1">Multi-pass membrane protein</topology>
    </subcellularLocation>
    <subcellularLocation>
        <location evidence="6">Membrane</location>
        <topology evidence="6">Multi-pass membrane protein</topology>
    </subcellularLocation>
</comment>
<comment type="catalytic activity">
    <reaction evidence="5">
        <text>a quinone + NADH + 5 H(+)(in) = a quinol + NAD(+) + 4 H(+)(out)</text>
        <dbReference type="Rhea" id="RHEA:57888"/>
        <dbReference type="ChEBI" id="CHEBI:15378"/>
        <dbReference type="ChEBI" id="CHEBI:24646"/>
        <dbReference type="ChEBI" id="CHEBI:57540"/>
        <dbReference type="ChEBI" id="CHEBI:57945"/>
        <dbReference type="ChEBI" id="CHEBI:132124"/>
    </reaction>
</comment>
<dbReference type="EMBL" id="FIZP01000001">
    <property type="protein sequence ID" value="CZE46054.1"/>
    <property type="molecule type" value="Genomic_DNA"/>
</dbReference>
<keyword evidence="3 5" id="KW-1133">Transmembrane helix</keyword>
<keyword evidence="5" id="KW-0830">Ubiquinone</keyword>
<dbReference type="OrthoDB" id="9768329at2"/>
<reference evidence="8 9" key="1">
    <citation type="submission" date="2016-02" db="EMBL/GenBank/DDBJ databases">
        <authorList>
            <consortium name="Pathogen Informatics"/>
        </authorList>
    </citation>
    <scope>NUCLEOTIDE SEQUENCE [LARGE SCALE GENOMIC DNA]</scope>
    <source>
        <strain evidence="8 9">RC20</strain>
    </source>
</reference>
<evidence type="ECO:0000259" key="7">
    <source>
        <dbReference type="Pfam" id="PF00361"/>
    </source>
</evidence>